<dbReference type="EMBL" id="JAUEPT010000015">
    <property type="protein sequence ID" value="KAK0445816.1"/>
    <property type="molecule type" value="Genomic_DNA"/>
</dbReference>
<proteinExistence type="predicted"/>
<evidence type="ECO:0000313" key="2">
    <source>
        <dbReference type="Proteomes" id="UP001175226"/>
    </source>
</evidence>
<dbReference type="Proteomes" id="UP001175226">
    <property type="component" value="Unassembled WGS sequence"/>
</dbReference>
<dbReference type="AlphaFoldDB" id="A0AA39MSU9"/>
<protein>
    <submittedName>
        <fullName evidence="1">Uncharacterized protein</fullName>
    </submittedName>
</protein>
<keyword evidence="2" id="KW-1185">Reference proteome</keyword>
<evidence type="ECO:0000313" key="1">
    <source>
        <dbReference type="EMBL" id="KAK0445816.1"/>
    </source>
</evidence>
<accession>A0AA39MSU9</accession>
<gene>
    <name evidence="1" type="ORF">EV421DRAFT_1902182</name>
</gene>
<organism evidence="1 2">
    <name type="scientific">Armillaria borealis</name>
    <dbReference type="NCBI Taxonomy" id="47425"/>
    <lineage>
        <taxon>Eukaryota</taxon>
        <taxon>Fungi</taxon>
        <taxon>Dikarya</taxon>
        <taxon>Basidiomycota</taxon>
        <taxon>Agaricomycotina</taxon>
        <taxon>Agaricomycetes</taxon>
        <taxon>Agaricomycetidae</taxon>
        <taxon>Agaricales</taxon>
        <taxon>Marasmiineae</taxon>
        <taxon>Physalacriaceae</taxon>
        <taxon>Armillaria</taxon>
    </lineage>
</organism>
<reference evidence="1" key="1">
    <citation type="submission" date="2023-06" db="EMBL/GenBank/DDBJ databases">
        <authorList>
            <consortium name="Lawrence Berkeley National Laboratory"/>
            <person name="Ahrendt S."/>
            <person name="Sahu N."/>
            <person name="Indic B."/>
            <person name="Wong-Bajracharya J."/>
            <person name="Merenyi Z."/>
            <person name="Ke H.-M."/>
            <person name="Monk M."/>
            <person name="Kocsube S."/>
            <person name="Drula E."/>
            <person name="Lipzen A."/>
            <person name="Balint B."/>
            <person name="Henrissat B."/>
            <person name="Andreopoulos B."/>
            <person name="Martin F.M."/>
            <person name="Harder C.B."/>
            <person name="Rigling D."/>
            <person name="Ford K.L."/>
            <person name="Foster G.D."/>
            <person name="Pangilinan J."/>
            <person name="Papanicolaou A."/>
            <person name="Barry K."/>
            <person name="LaButti K."/>
            <person name="Viragh M."/>
            <person name="Koriabine M."/>
            <person name="Yan M."/>
            <person name="Riley R."/>
            <person name="Champramary S."/>
            <person name="Plett K.L."/>
            <person name="Tsai I.J."/>
            <person name="Slot J."/>
            <person name="Sipos G."/>
            <person name="Plett J."/>
            <person name="Nagy L.G."/>
            <person name="Grigoriev I.V."/>
        </authorList>
    </citation>
    <scope>NUCLEOTIDE SEQUENCE</scope>
    <source>
        <strain evidence="1">FPL87.14</strain>
    </source>
</reference>
<comment type="caution">
    <text evidence="1">The sequence shown here is derived from an EMBL/GenBank/DDBJ whole genome shotgun (WGS) entry which is preliminary data.</text>
</comment>
<sequence>MSFQALCTELVDAIIDWACEDDPGEWGQPSRAGVIGLVCKATLARSRVRLVETVVVAADREDRDGPAVRGWFMHGPHRHLRTHVRRIKWCGPVDLALVGPMIEFFPRVLTLCLWACEDWPVITPGESTFPTITKLKVEQARFPTGGLAYITEALPSLMEVHLWDRVWVCLSPGNFGLLDTLLDLSLDLETALVWGLDDRLCCTWLSKKLCTTLDPWLVRVRGLQTLSVRAQSKSVMVVVDGLLERNANTLTCLEYNTGCDDGFEGADLSVDVCKKLEYLVLGAIDPMVHLLVLVIQGFKAASLKTLWLDIHIVTQSIYGSVSMESLEVFDQLLQALHDLLSRSQVQEVGFAFYYYNSEQPRSTEEYMSQAPAAQGPTHSNSLIEQLPDDVLQRIVVQVCEGDPRVGKFLLPVSACFYAMAEGITRQLVEVVDYEAEYHSLEAAVRWFSHIDHLRDASAVTWLQWRAGTLRADQLAAVLAQLPNVRSMRLVNARVGDVLPMPQMESVVLERCTLWFSELDLFLAALPALQSLVIEGHGTVFERGVGVEAEYESALTLPATLSRLEVDARHAPEGERALYWFREARGLTELRVGMTGAVGWYPGTNIVDDSQECLEVLTLALGESNTWRQRWNHYYDMTDCVALTEVSLSVTDAPVDLEHLGGLLGHLDSPRLVSLTVGIHIWSQTVWAFDLDTKNTYVTAAAAWIGPSLETQAGISRVDCQIRWNAQPSLRQVNLVLYFYEDSYRREVAEVYWSCFVEVRRQWNNVKVVREVVSFPYELL</sequence>
<name>A0AA39MSU9_9AGAR</name>